<feature type="chain" id="PRO_5040176068" description="Secreted protein" evidence="1">
    <location>
        <begin position="32"/>
        <end position="242"/>
    </location>
</feature>
<dbReference type="AlphaFoldDB" id="A0A9N7VCV3"/>
<accession>A0A9N7VCV3</accession>
<dbReference type="EMBL" id="CADEAL010003908">
    <property type="protein sequence ID" value="CAB1446193.1"/>
    <property type="molecule type" value="Genomic_DNA"/>
</dbReference>
<gene>
    <name evidence="2" type="ORF">PLEPLA_LOCUS33931</name>
</gene>
<proteinExistence type="predicted"/>
<reference evidence="2" key="1">
    <citation type="submission" date="2020-03" db="EMBL/GenBank/DDBJ databases">
        <authorList>
            <person name="Weist P."/>
        </authorList>
    </citation>
    <scope>NUCLEOTIDE SEQUENCE</scope>
</reference>
<protein>
    <recommendedName>
        <fullName evidence="4">Secreted protein</fullName>
    </recommendedName>
</protein>
<keyword evidence="1" id="KW-0732">Signal</keyword>
<evidence type="ECO:0008006" key="4">
    <source>
        <dbReference type="Google" id="ProtNLM"/>
    </source>
</evidence>
<organism evidence="2 3">
    <name type="scientific">Pleuronectes platessa</name>
    <name type="common">European plaice</name>
    <dbReference type="NCBI Taxonomy" id="8262"/>
    <lineage>
        <taxon>Eukaryota</taxon>
        <taxon>Metazoa</taxon>
        <taxon>Chordata</taxon>
        <taxon>Craniata</taxon>
        <taxon>Vertebrata</taxon>
        <taxon>Euteleostomi</taxon>
        <taxon>Actinopterygii</taxon>
        <taxon>Neopterygii</taxon>
        <taxon>Teleostei</taxon>
        <taxon>Neoteleostei</taxon>
        <taxon>Acanthomorphata</taxon>
        <taxon>Carangaria</taxon>
        <taxon>Pleuronectiformes</taxon>
        <taxon>Pleuronectoidei</taxon>
        <taxon>Pleuronectidae</taxon>
        <taxon>Pleuronectes</taxon>
    </lineage>
</organism>
<sequence length="242" mass="26373">MAAALWKIKSLDLGLWICLLLLNLLPHASRCVKVSKKKKLQLVQVVRITPLVSSDEEIAQVAVLALLIRFLPNKLFHAQPTGKKASGGDPKQATQLIAHRSGGSATAHSLRETHTQQQDNSVSASGHFKQWKDIRIGISLPWHARHSIGGDALSERGMVSLDEDHLLLVLPPQQLSLLLTSLQCSPPLAPRLLSGSGHPCALRDHCYISSLAKACNPSPVRLVQRTNLGSPPDHSLGFRPFH</sequence>
<keyword evidence="3" id="KW-1185">Reference proteome</keyword>
<name>A0A9N7VCV3_PLEPL</name>
<evidence type="ECO:0000256" key="1">
    <source>
        <dbReference type="SAM" id="SignalP"/>
    </source>
</evidence>
<evidence type="ECO:0000313" key="3">
    <source>
        <dbReference type="Proteomes" id="UP001153269"/>
    </source>
</evidence>
<comment type="caution">
    <text evidence="2">The sequence shown here is derived from an EMBL/GenBank/DDBJ whole genome shotgun (WGS) entry which is preliminary data.</text>
</comment>
<feature type="signal peptide" evidence="1">
    <location>
        <begin position="1"/>
        <end position="31"/>
    </location>
</feature>
<evidence type="ECO:0000313" key="2">
    <source>
        <dbReference type="EMBL" id="CAB1446193.1"/>
    </source>
</evidence>
<dbReference type="Proteomes" id="UP001153269">
    <property type="component" value="Unassembled WGS sequence"/>
</dbReference>